<name>A0A034UZE2_BACDO</name>
<accession>A0A034UZE2</accession>
<organism evidence="1">
    <name type="scientific">Bactrocera dorsalis</name>
    <name type="common">Oriental fruit fly</name>
    <name type="synonym">Dacus dorsalis</name>
    <dbReference type="NCBI Taxonomy" id="27457"/>
    <lineage>
        <taxon>Eukaryota</taxon>
        <taxon>Metazoa</taxon>
        <taxon>Ecdysozoa</taxon>
        <taxon>Arthropoda</taxon>
        <taxon>Hexapoda</taxon>
        <taxon>Insecta</taxon>
        <taxon>Pterygota</taxon>
        <taxon>Neoptera</taxon>
        <taxon>Endopterygota</taxon>
        <taxon>Diptera</taxon>
        <taxon>Brachycera</taxon>
        <taxon>Muscomorpha</taxon>
        <taxon>Tephritoidea</taxon>
        <taxon>Tephritidae</taxon>
        <taxon>Bactrocera</taxon>
        <taxon>Bactrocera</taxon>
    </lineage>
</organism>
<dbReference type="AlphaFoldDB" id="A0A034UZE2"/>
<evidence type="ECO:0000313" key="1">
    <source>
        <dbReference type="EMBL" id="JAC35639.1"/>
    </source>
</evidence>
<proteinExistence type="predicted"/>
<feature type="non-terminal residue" evidence="1">
    <location>
        <position position="1"/>
    </location>
</feature>
<feature type="non-terminal residue" evidence="1">
    <location>
        <position position="108"/>
    </location>
</feature>
<protein>
    <submittedName>
        <fullName evidence="1">Uncharacterized protein</fullName>
    </submittedName>
</protein>
<reference evidence="1" key="1">
    <citation type="journal article" date="2014" name="BMC Genomics">
        <title>Characterizing the developmental transcriptome of the oriental fruit fly, Bactrocera dorsalis (Diptera: Tephritidae) through comparative genomic analysis with Drosophila melanogaster utilizing modENCODE datasets.</title>
        <authorList>
            <person name="Geib S.M."/>
            <person name="Calla B."/>
            <person name="Hall B."/>
            <person name="Hou S."/>
            <person name="Manoukis N.C."/>
        </authorList>
    </citation>
    <scope>NUCLEOTIDE SEQUENCE</scope>
    <source>
        <strain evidence="1">Punador</strain>
    </source>
</reference>
<sequence>GWLHPTARQAFFLHRGPPAGAVAFQSLDGSGYLHENFAPMNESAGWHGYWDYTGNPTYDYYRTERAKTEALAKLVNGGAQLGAALAESKHTLSMISGLSIEVLQAYRA</sequence>
<dbReference type="EMBL" id="GAKP01023317">
    <property type="protein sequence ID" value="JAC35639.1"/>
    <property type="molecule type" value="Transcribed_RNA"/>
</dbReference>